<feature type="transmembrane region" description="Helical" evidence="1">
    <location>
        <begin position="86"/>
        <end position="106"/>
    </location>
</feature>
<feature type="transmembrane region" description="Helical" evidence="1">
    <location>
        <begin position="113"/>
        <end position="130"/>
    </location>
</feature>
<dbReference type="EMBL" id="CAXAMN010022996">
    <property type="protein sequence ID" value="CAK9074327.1"/>
    <property type="molecule type" value="Genomic_DNA"/>
</dbReference>
<gene>
    <name evidence="2" type="ORF">CCMP2556_LOCUS36623</name>
</gene>
<evidence type="ECO:0000313" key="3">
    <source>
        <dbReference type="Proteomes" id="UP001642484"/>
    </source>
</evidence>
<keyword evidence="3" id="KW-1185">Reference proteome</keyword>
<organism evidence="2 3">
    <name type="scientific">Durusdinium trenchii</name>
    <dbReference type="NCBI Taxonomy" id="1381693"/>
    <lineage>
        <taxon>Eukaryota</taxon>
        <taxon>Sar</taxon>
        <taxon>Alveolata</taxon>
        <taxon>Dinophyceae</taxon>
        <taxon>Suessiales</taxon>
        <taxon>Symbiodiniaceae</taxon>
        <taxon>Durusdinium</taxon>
    </lineage>
</organism>
<keyword evidence="1" id="KW-0472">Membrane</keyword>
<evidence type="ECO:0000313" key="2">
    <source>
        <dbReference type="EMBL" id="CAK9074327.1"/>
    </source>
</evidence>
<accession>A0ABP0PGW9</accession>
<proteinExistence type="predicted"/>
<keyword evidence="1" id="KW-1133">Transmembrane helix</keyword>
<sequence length="184" mass="20651">MKRTMCFVMSGEVVVDVDKQRANTMDVEVSNLELKAFGTFTWKSTRMAIFISVIFHALKISISIALEKEAAPTLPWTRNLLSGLDWATMTGSVVVTEVCCYTMAGVPATDQMHKFMVIITVGTMLALSYLQLSEFTIFNIGSGLIMQSSVIHYFNTRKAHPDRRFLLHLMWTVACIGSCLERLL</sequence>
<comment type="caution">
    <text evidence="2">The sequence shown here is derived from an EMBL/GenBank/DDBJ whole genome shotgun (WGS) entry which is preliminary data.</text>
</comment>
<dbReference type="Proteomes" id="UP001642484">
    <property type="component" value="Unassembled WGS sequence"/>
</dbReference>
<protein>
    <submittedName>
        <fullName evidence="2">Uncharacterized protein</fullName>
    </submittedName>
</protein>
<keyword evidence="1" id="KW-0812">Transmembrane</keyword>
<feature type="transmembrane region" description="Helical" evidence="1">
    <location>
        <begin position="47"/>
        <end position="66"/>
    </location>
</feature>
<reference evidence="2 3" key="1">
    <citation type="submission" date="2024-02" db="EMBL/GenBank/DDBJ databases">
        <authorList>
            <person name="Chen Y."/>
            <person name="Shah S."/>
            <person name="Dougan E. K."/>
            <person name="Thang M."/>
            <person name="Chan C."/>
        </authorList>
    </citation>
    <scope>NUCLEOTIDE SEQUENCE [LARGE SCALE GENOMIC DNA]</scope>
</reference>
<evidence type="ECO:0000256" key="1">
    <source>
        <dbReference type="SAM" id="Phobius"/>
    </source>
</evidence>
<name>A0ABP0PGW9_9DINO</name>